<dbReference type="SMART" id="SM00240">
    <property type="entry name" value="FHA"/>
    <property type="match status" value="1"/>
</dbReference>
<dbReference type="RefSeq" id="WP_270045950.1">
    <property type="nucleotide sequence ID" value="NZ_JAPDOD010000073.1"/>
</dbReference>
<dbReference type="EMBL" id="JAPDOD010000073">
    <property type="protein sequence ID" value="MDA0166693.1"/>
    <property type="molecule type" value="Genomic_DNA"/>
</dbReference>
<keyword evidence="2" id="KW-0694">RNA-binding</keyword>
<dbReference type="PANTHER" id="PTHR23308">
    <property type="entry name" value="NUCLEAR INHIBITOR OF PROTEIN PHOSPHATASE-1"/>
    <property type="match status" value="1"/>
</dbReference>
<dbReference type="Gene3D" id="1.10.10.10">
    <property type="entry name" value="Winged helix-like DNA-binding domain superfamily/Winged helix DNA-binding domain"/>
    <property type="match status" value="1"/>
</dbReference>
<keyword evidence="1" id="KW-0597">Phosphoprotein</keyword>
<name>A0A9X3SB73_9ACTN</name>
<dbReference type="Gene3D" id="2.60.200.20">
    <property type="match status" value="1"/>
</dbReference>
<dbReference type="InterPro" id="IPR008984">
    <property type="entry name" value="SMAD_FHA_dom_sf"/>
</dbReference>
<dbReference type="InterPro" id="IPR050923">
    <property type="entry name" value="Cell_Proc_Reg/RNA_Proc"/>
</dbReference>
<reference evidence="4" key="1">
    <citation type="submission" date="2022-10" db="EMBL/GenBank/DDBJ databases">
        <title>The WGS of Solirubrobacter ginsenosidimutans DSM 21036.</title>
        <authorList>
            <person name="Jiang Z."/>
        </authorList>
    </citation>
    <scope>NUCLEOTIDE SEQUENCE</scope>
    <source>
        <strain evidence="4">DSM 21036</strain>
    </source>
</reference>
<dbReference type="SUPFAM" id="SSF49879">
    <property type="entry name" value="SMAD/FHA domain"/>
    <property type="match status" value="1"/>
</dbReference>
<dbReference type="GO" id="GO:0006355">
    <property type="term" value="P:regulation of DNA-templated transcription"/>
    <property type="evidence" value="ECO:0007669"/>
    <property type="project" value="InterPro"/>
</dbReference>
<organism evidence="4 5">
    <name type="scientific">Solirubrobacter ginsenosidimutans</name>
    <dbReference type="NCBI Taxonomy" id="490573"/>
    <lineage>
        <taxon>Bacteria</taxon>
        <taxon>Bacillati</taxon>
        <taxon>Actinomycetota</taxon>
        <taxon>Thermoleophilia</taxon>
        <taxon>Solirubrobacterales</taxon>
        <taxon>Solirubrobacteraceae</taxon>
        <taxon>Solirubrobacter</taxon>
    </lineage>
</organism>
<proteinExistence type="predicted"/>
<evidence type="ECO:0000313" key="4">
    <source>
        <dbReference type="EMBL" id="MDA0166693.1"/>
    </source>
</evidence>
<comment type="caution">
    <text evidence="4">The sequence shown here is derived from an EMBL/GenBank/DDBJ whole genome shotgun (WGS) entry which is preliminary data.</text>
</comment>
<gene>
    <name evidence="4" type="ORF">OM076_40905</name>
</gene>
<dbReference type="GO" id="GO:0003723">
    <property type="term" value="F:RNA binding"/>
    <property type="evidence" value="ECO:0007669"/>
    <property type="project" value="UniProtKB-KW"/>
</dbReference>
<dbReference type="InterPro" id="IPR000253">
    <property type="entry name" value="FHA_dom"/>
</dbReference>
<evidence type="ECO:0000256" key="2">
    <source>
        <dbReference type="PROSITE-ProRule" id="PRU00182"/>
    </source>
</evidence>
<dbReference type="InterPro" id="IPR016032">
    <property type="entry name" value="Sig_transdc_resp-reg_C-effctor"/>
</dbReference>
<evidence type="ECO:0000313" key="5">
    <source>
        <dbReference type="Proteomes" id="UP001149140"/>
    </source>
</evidence>
<dbReference type="Pfam" id="PF00498">
    <property type="entry name" value="FHA"/>
    <property type="match status" value="1"/>
</dbReference>
<dbReference type="CDD" id="cd00060">
    <property type="entry name" value="FHA"/>
    <property type="match status" value="1"/>
</dbReference>
<dbReference type="PROSITE" id="PS50889">
    <property type="entry name" value="S4"/>
    <property type="match status" value="1"/>
</dbReference>
<evidence type="ECO:0000259" key="3">
    <source>
        <dbReference type="PROSITE" id="PS50006"/>
    </source>
</evidence>
<dbReference type="SUPFAM" id="SSF46894">
    <property type="entry name" value="C-terminal effector domain of the bipartite response regulators"/>
    <property type="match status" value="1"/>
</dbReference>
<dbReference type="AlphaFoldDB" id="A0A9X3SB73"/>
<evidence type="ECO:0000256" key="1">
    <source>
        <dbReference type="ARBA" id="ARBA00022553"/>
    </source>
</evidence>
<dbReference type="GO" id="GO:0003677">
    <property type="term" value="F:DNA binding"/>
    <property type="evidence" value="ECO:0007669"/>
    <property type="project" value="InterPro"/>
</dbReference>
<accession>A0A9X3SB73</accession>
<feature type="domain" description="FHA" evidence="3">
    <location>
        <begin position="39"/>
        <end position="90"/>
    </location>
</feature>
<protein>
    <submittedName>
        <fullName evidence="4">FHA domain-containing protein</fullName>
    </submittedName>
</protein>
<dbReference type="PROSITE" id="PS50006">
    <property type="entry name" value="FHA_DOMAIN"/>
    <property type="match status" value="1"/>
</dbReference>
<dbReference type="InterPro" id="IPR036388">
    <property type="entry name" value="WH-like_DNA-bd_sf"/>
</dbReference>
<sequence length="214" mass="23324">MTSPADVKARLDAERRGVPFLLYRDGGGTQVILALAGPVTVGRRSERDVALPWDTEVSRLHAQVEPVGSDWIVVDDGLSRNGTFVNGERVNGRRRLKDGDRIVFGETPVVFRAPTDAEAESTAAIKLGTSTVPLSENQRKVLVALCRPLKDSAYAAPATNKAIADEIHLSVDAVKAHLRVLFERFGLDDLPQNQKRARLAAVALVNGVVRQHEF</sequence>
<keyword evidence="5" id="KW-1185">Reference proteome</keyword>
<dbReference type="Proteomes" id="UP001149140">
    <property type="component" value="Unassembled WGS sequence"/>
</dbReference>